<evidence type="ECO:0000313" key="3">
    <source>
        <dbReference type="EMBL" id="BAV94775.1"/>
    </source>
</evidence>
<reference evidence="3 4" key="1">
    <citation type="submission" date="2014-03" db="EMBL/GenBank/DDBJ databases">
        <title>complete genome sequence of Flavobacteriaceae bacterium JBKA-6.</title>
        <authorList>
            <person name="Takano T."/>
            <person name="Nakamura Y."/>
            <person name="Takuma S."/>
            <person name="Yasuike M."/>
            <person name="Matsuyama T."/>
            <person name="Sakai T."/>
            <person name="Fujiwara A."/>
            <person name="Kimoto K."/>
            <person name="Fukuda Y."/>
            <person name="Kondo H."/>
            <person name="Hirono I."/>
            <person name="Nakayasu C."/>
        </authorList>
    </citation>
    <scope>NUCLEOTIDE SEQUENCE [LARGE SCALE GENOMIC DNA]</scope>
    <source>
        <strain evidence="3 4">JBKA-6</strain>
    </source>
</reference>
<feature type="chain" id="PRO_5013040357" description="PKD domain-containing protein" evidence="1">
    <location>
        <begin position="26"/>
        <end position="286"/>
    </location>
</feature>
<dbReference type="Proteomes" id="UP000243197">
    <property type="component" value="Chromosome"/>
</dbReference>
<dbReference type="InterPro" id="IPR005046">
    <property type="entry name" value="DUF285"/>
</dbReference>
<evidence type="ECO:0000256" key="1">
    <source>
        <dbReference type="SAM" id="SignalP"/>
    </source>
</evidence>
<protein>
    <recommendedName>
        <fullName evidence="2">PKD domain-containing protein</fullName>
    </recommendedName>
</protein>
<evidence type="ECO:0000259" key="2">
    <source>
        <dbReference type="PROSITE" id="PS50093"/>
    </source>
</evidence>
<dbReference type="EMBL" id="AP014564">
    <property type="protein sequence ID" value="BAV94775.1"/>
    <property type="molecule type" value="Genomic_DNA"/>
</dbReference>
<accession>A0A1J1DY19</accession>
<name>A0A1J1DY19_9FLAO</name>
<proteinExistence type="predicted"/>
<keyword evidence="1" id="KW-0732">Signal</keyword>
<dbReference type="Pfam" id="PF03382">
    <property type="entry name" value="DUF285"/>
    <property type="match status" value="1"/>
</dbReference>
<keyword evidence="4" id="KW-1185">Reference proteome</keyword>
<dbReference type="Gene3D" id="2.60.40.10">
    <property type="entry name" value="Immunoglobulins"/>
    <property type="match status" value="1"/>
</dbReference>
<feature type="domain" description="PKD" evidence="2">
    <location>
        <begin position="71"/>
        <end position="113"/>
    </location>
</feature>
<dbReference type="AlphaFoldDB" id="A0A1J1DY19"/>
<dbReference type="SUPFAM" id="SSF49299">
    <property type="entry name" value="PKD domain"/>
    <property type="match status" value="1"/>
</dbReference>
<evidence type="ECO:0000313" key="4">
    <source>
        <dbReference type="Proteomes" id="UP000243197"/>
    </source>
</evidence>
<dbReference type="InterPro" id="IPR035986">
    <property type="entry name" value="PKD_dom_sf"/>
</dbReference>
<gene>
    <name evidence="3" type="ORF">JBKA6_0762</name>
</gene>
<organism evidence="3 4">
    <name type="scientific">Ichthyobacterium seriolicida</name>
    <dbReference type="NCBI Taxonomy" id="242600"/>
    <lineage>
        <taxon>Bacteria</taxon>
        <taxon>Pseudomonadati</taxon>
        <taxon>Bacteroidota</taxon>
        <taxon>Flavobacteriia</taxon>
        <taxon>Flavobacteriales</taxon>
        <taxon>Ichthyobacteriaceae</taxon>
        <taxon>Ichthyobacterium</taxon>
    </lineage>
</organism>
<feature type="signal peptide" evidence="1">
    <location>
        <begin position="1"/>
        <end position="25"/>
    </location>
</feature>
<dbReference type="InterPro" id="IPR000601">
    <property type="entry name" value="PKD_dom"/>
</dbReference>
<dbReference type="KEGG" id="ise:JBKA6_0762"/>
<dbReference type="InterPro" id="IPR013783">
    <property type="entry name" value="Ig-like_fold"/>
</dbReference>
<dbReference type="PROSITE" id="PS50093">
    <property type="entry name" value="PKD"/>
    <property type="match status" value="1"/>
</dbReference>
<sequence>MIEIMKLKRLSLFLLCAVLSFNSCIKHNKSSTDTSSVDNDVKKTKPINFISKWKIGEEIDEDKTIVLPIYNGGDYDFHVDWGDGTEKQHINSDNLNSKSHTYKAPGEYSITITGKIKGFNFGLVDKSRSKIIEILDWGNLNFGHNENGAYFKNCRNLTTIPSLPPDLEGITNMKDMFNLCFKLNGDVSNWDVSKVTDMSSMFFGCNSFTGKGLKTWDVSNVTNVRSMFSLAISVTEDLSGWNVNKVNACGDFVTTKIKIPQRFPRCTELPYLDPSLLLPKQLKNGE</sequence>